<dbReference type="GO" id="GO:0005929">
    <property type="term" value="C:cilium"/>
    <property type="evidence" value="ECO:0007669"/>
    <property type="project" value="TreeGrafter"/>
</dbReference>
<evidence type="ECO:0000256" key="2">
    <source>
        <dbReference type="ARBA" id="ARBA00022490"/>
    </source>
</evidence>
<dbReference type="SMART" id="SM00365">
    <property type="entry name" value="LRR_SD22"/>
    <property type="match status" value="4"/>
</dbReference>
<dbReference type="Pfam" id="PF14580">
    <property type="entry name" value="LRR_9"/>
    <property type="match status" value="1"/>
</dbReference>
<evidence type="ECO:0000256" key="4">
    <source>
        <dbReference type="ARBA" id="ARBA00022737"/>
    </source>
</evidence>
<dbReference type="SUPFAM" id="SSF51182">
    <property type="entry name" value="RmlC-like cupins"/>
    <property type="match status" value="1"/>
</dbReference>
<dbReference type="PANTHER" id="PTHR45973">
    <property type="entry name" value="PROTEIN PHOSPHATASE 1 REGULATORY SUBUNIT SDS22-RELATED"/>
    <property type="match status" value="1"/>
</dbReference>
<dbReference type="PROSITE" id="PS51450">
    <property type="entry name" value="LRR"/>
    <property type="match status" value="2"/>
</dbReference>
<name>A0A3L6L5G8_9TRYP</name>
<keyword evidence="6" id="KW-0175">Coiled coil</keyword>
<dbReference type="AlphaFoldDB" id="A0A3L6L5G8"/>
<dbReference type="EMBL" id="QSBY01000006">
    <property type="protein sequence ID" value="RHW71914.1"/>
    <property type="molecule type" value="Genomic_DNA"/>
</dbReference>
<accession>A0A3L6L5G8</accession>
<evidence type="ECO:0000256" key="1">
    <source>
        <dbReference type="ARBA" id="ARBA00004611"/>
    </source>
</evidence>
<dbReference type="SMART" id="SM00369">
    <property type="entry name" value="LRR_TYP"/>
    <property type="match status" value="3"/>
</dbReference>
<dbReference type="SUPFAM" id="SSF52075">
    <property type="entry name" value="Outer arm dynein light chain 1"/>
    <property type="match status" value="1"/>
</dbReference>
<evidence type="ECO:0000256" key="6">
    <source>
        <dbReference type="ARBA" id="ARBA00023054"/>
    </source>
</evidence>
<dbReference type="InterPro" id="IPR032675">
    <property type="entry name" value="LRR_dom_sf"/>
</dbReference>
<evidence type="ECO:0000313" key="12">
    <source>
        <dbReference type="EMBL" id="RHW71914.1"/>
    </source>
</evidence>
<evidence type="ECO:0000256" key="10">
    <source>
        <dbReference type="ARBA" id="ARBA00038378"/>
    </source>
</evidence>
<keyword evidence="5" id="KW-0282">Flagellum</keyword>
<dbReference type="PANTHER" id="PTHR45973:SF12">
    <property type="entry name" value="DYNEIN REGULATORY COMPLEX SUBUNIT 3"/>
    <property type="match status" value="1"/>
</dbReference>
<keyword evidence="8" id="KW-0206">Cytoskeleton</keyword>
<organism evidence="12 13">
    <name type="scientific">Trypanosoma brucei equiperdum</name>
    <dbReference type="NCBI Taxonomy" id="630700"/>
    <lineage>
        <taxon>Eukaryota</taxon>
        <taxon>Discoba</taxon>
        <taxon>Euglenozoa</taxon>
        <taxon>Kinetoplastea</taxon>
        <taxon>Metakinetoplastina</taxon>
        <taxon>Trypanosomatida</taxon>
        <taxon>Trypanosomatidae</taxon>
        <taxon>Trypanosoma</taxon>
    </lineage>
</organism>
<dbReference type="InterPro" id="IPR050576">
    <property type="entry name" value="Cilia_flagella_integrity"/>
</dbReference>
<keyword evidence="4" id="KW-0677">Repeat</keyword>
<evidence type="ECO:0000313" key="13">
    <source>
        <dbReference type="Proteomes" id="UP000266743"/>
    </source>
</evidence>
<keyword evidence="2" id="KW-0963">Cytoplasm</keyword>
<evidence type="ECO:0000256" key="9">
    <source>
        <dbReference type="ARBA" id="ARBA00023273"/>
    </source>
</evidence>
<dbReference type="Gene3D" id="3.80.10.10">
    <property type="entry name" value="Ribonuclease Inhibitor"/>
    <property type="match status" value="2"/>
</dbReference>
<comment type="caution">
    <text evidence="12">The sequence shown here is derived from an EMBL/GenBank/DDBJ whole genome shotgun (WGS) entry which is preliminary data.</text>
</comment>
<keyword evidence="3" id="KW-0433">Leucine-rich repeat</keyword>
<comment type="subcellular location">
    <subcellularLocation>
        <location evidence="1">Cytoplasm</location>
        <location evidence="1">Cytoskeleton</location>
        <location evidence="1">Flagellum axoneme</location>
    </subcellularLocation>
</comment>
<gene>
    <name evidence="12" type="ORF">DPX39_060054000</name>
</gene>
<keyword evidence="7" id="KW-0969">Cilium</keyword>
<dbReference type="InterPro" id="IPR003591">
    <property type="entry name" value="Leu-rich_rpt_typical-subtyp"/>
</dbReference>
<dbReference type="InterPro" id="IPR001611">
    <property type="entry name" value="Leu-rich_rpt"/>
</dbReference>
<evidence type="ECO:0000256" key="5">
    <source>
        <dbReference type="ARBA" id="ARBA00022846"/>
    </source>
</evidence>
<evidence type="ECO:0000256" key="11">
    <source>
        <dbReference type="ARBA" id="ARBA00040950"/>
    </source>
</evidence>
<evidence type="ECO:0000256" key="3">
    <source>
        <dbReference type="ARBA" id="ARBA00022614"/>
    </source>
</evidence>
<comment type="similarity">
    <text evidence="10">Belongs to the DRC3 family.</text>
</comment>
<evidence type="ECO:0000256" key="8">
    <source>
        <dbReference type="ARBA" id="ARBA00023212"/>
    </source>
</evidence>
<reference evidence="12 13" key="1">
    <citation type="submission" date="2018-09" db="EMBL/GenBank/DDBJ databases">
        <title>whole genome sequence of T. equiperdum IVM-t1 strain.</title>
        <authorList>
            <person name="Suganuma K."/>
        </authorList>
    </citation>
    <scope>NUCLEOTIDE SEQUENCE [LARGE SCALE GENOMIC DNA]</scope>
    <source>
        <strain evidence="12 13">IVM-t1</strain>
    </source>
</reference>
<dbReference type="Proteomes" id="UP000266743">
    <property type="component" value="Chromosome 6"/>
</dbReference>
<sequence length="552" mass="64858">MSKGYTVYSLMHQPQETVINESLIRECIYLPTARVTDEERMRFVCAREEVQRKKRAKAAMEIMELRNVTTLLASYRRIGRIENLVGLGNLTKLALDNNLITTINNLGHLKKLQWLDLSFNQITEISGLEELTELDTLSLFANKISVLQGMDTLTKLTSLSIGNNNIEALEDAARYLHRITSLRVLTLKGNRVERQPLYRTRLLAFVPSLQFLDGLIVRRSEVVKAREEQREHLMPIDEEDQRIASELKAQQDAEDIRKDYQRFNCPDETKFYDELFHLEVDGRSLSEILRLDVFAMLSKDLIEKFQVEFTEKAKDLAETMKAIRAKRDADERVFQSTADRYKHNNAEASKKIIKEFEKELKVHIPRTSGKHDSNGKELPQEVIVRFEKRLQEVRHQLMEKEADQYDALESLNAGTIAKWKGDAVDVILQTAFENFLKMEVDFHAGLRKLFDTVFEMRQKQEHQSDTYHQLKQEESLLTVVDNKEEYLKFLGDWFEARRKRLEELEQFYVKNEENLLNERSARILKDEQCRHRNRMNEIHEFVEQMSLWVHSC</sequence>
<keyword evidence="9" id="KW-0966">Cell projection</keyword>
<protein>
    <recommendedName>
        <fullName evidence="11">Dynein regulatory complex subunit 3</fullName>
    </recommendedName>
</protein>
<dbReference type="InterPro" id="IPR011051">
    <property type="entry name" value="RmlC_Cupin_sf"/>
</dbReference>
<evidence type="ECO:0000256" key="7">
    <source>
        <dbReference type="ARBA" id="ARBA00023069"/>
    </source>
</evidence>
<proteinExistence type="inferred from homology"/>